<evidence type="ECO:0000313" key="2">
    <source>
        <dbReference type="EMBL" id="GAU47777.1"/>
    </source>
</evidence>
<reference evidence="3" key="1">
    <citation type="journal article" date="2017" name="Front. Plant Sci.">
        <title>Climate Clever Clovers: New Paradigm to Reduce the Environmental Footprint of Ruminants by Breeding Low Methanogenic Forages Utilizing Haplotype Variation.</title>
        <authorList>
            <person name="Kaur P."/>
            <person name="Appels R."/>
            <person name="Bayer P.E."/>
            <person name="Keeble-Gagnere G."/>
            <person name="Wang J."/>
            <person name="Hirakawa H."/>
            <person name="Shirasawa K."/>
            <person name="Vercoe P."/>
            <person name="Stefanova K."/>
            <person name="Durmic Z."/>
            <person name="Nichols P."/>
            <person name="Revell C."/>
            <person name="Isobe S.N."/>
            <person name="Edwards D."/>
            <person name="Erskine W."/>
        </authorList>
    </citation>
    <scope>NUCLEOTIDE SEQUENCE [LARGE SCALE GENOMIC DNA]</scope>
    <source>
        <strain evidence="3">cv. Daliak</strain>
    </source>
</reference>
<keyword evidence="1" id="KW-0812">Transmembrane</keyword>
<feature type="transmembrane region" description="Helical" evidence="1">
    <location>
        <begin position="174"/>
        <end position="199"/>
    </location>
</feature>
<dbReference type="Proteomes" id="UP000242715">
    <property type="component" value="Unassembled WGS sequence"/>
</dbReference>
<sequence>MNYSHNMASLALNVLGSESMTEVNNLHEPAFTLELPIYYLQTQCPQNNSGFSFPYQIAATTEQQEIKCAQGINLWRNSSYEINDDLYKGYHRGNLEGRINEIVSAFDFLNSNRDGFNVTVWYNSTYKGNTSLVPTALLRIPRSVNLVVLTSLVYEKQHKLRIMMKMHGLGDGPYWTISYGYFLALSMIYMSCFVIFGSIL</sequence>
<dbReference type="GO" id="GO:0140359">
    <property type="term" value="F:ABC-type transporter activity"/>
    <property type="evidence" value="ECO:0007669"/>
    <property type="project" value="InterPro"/>
</dbReference>
<dbReference type="PANTHER" id="PTHR19229">
    <property type="entry name" value="ATP-BINDING CASSETTE TRANSPORTER SUBFAMILY A ABCA"/>
    <property type="match status" value="1"/>
</dbReference>
<dbReference type="EMBL" id="DF974344">
    <property type="protein sequence ID" value="GAU47777.1"/>
    <property type="molecule type" value="Genomic_DNA"/>
</dbReference>
<dbReference type="GO" id="GO:0016020">
    <property type="term" value="C:membrane"/>
    <property type="evidence" value="ECO:0007669"/>
    <property type="project" value="InterPro"/>
</dbReference>
<dbReference type="OrthoDB" id="8061355at2759"/>
<accession>A0A2Z6PPA2</accession>
<name>A0A2Z6PPA2_TRISU</name>
<dbReference type="InterPro" id="IPR026082">
    <property type="entry name" value="ABCA"/>
</dbReference>
<dbReference type="PANTHER" id="PTHR19229:SF154">
    <property type="entry name" value="ABC TRANSPORTER A FAMILY MEMBER 3-RELATED"/>
    <property type="match status" value="1"/>
</dbReference>
<evidence type="ECO:0000313" key="3">
    <source>
        <dbReference type="Proteomes" id="UP000242715"/>
    </source>
</evidence>
<dbReference type="GO" id="GO:0005319">
    <property type="term" value="F:lipid transporter activity"/>
    <property type="evidence" value="ECO:0007669"/>
    <property type="project" value="TreeGrafter"/>
</dbReference>
<gene>
    <name evidence="2" type="ORF">TSUD_193140</name>
</gene>
<dbReference type="AlphaFoldDB" id="A0A2Z6PPA2"/>
<protein>
    <submittedName>
        <fullName evidence="2">Uncharacterized protein</fullName>
    </submittedName>
</protein>
<proteinExistence type="predicted"/>
<keyword evidence="3" id="KW-1185">Reference proteome</keyword>
<evidence type="ECO:0000256" key="1">
    <source>
        <dbReference type="SAM" id="Phobius"/>
    </source>
</evidence>
<organism evidence="2 3">
    <name type="scientific">Trifolium subterraneum</name>
    <name type="common">Subterranean clover</name>
    <dbReference type="NCBI Taxonomy" id="3900"/>
    <lineage>
        <taxon>Eukaryota</taxon>
        <taxon>Viridiplantae</taxon>
        <taxon>Streptophyta</taxon>
        <taxon>Embryophyta</taxon>
        <taxon>Tracheophyta</taxon>
        <taxon>Spermatophyta</taxon>
        <taxon>Magnoliopsida</taxon>
        <taxon>eudicotyledons</taxon>
        <taxon>Gunneridae</taxon>
        <taxon>Pentapetalae</taxon>
        <taxon>rosids</taxon>
        <taxon>fabids</taxon>
        <taxon>Fabales</taxon>
        <taxon>Fabaceae</taxon>
        <taxon>Papilionoideae</taxon>
        <taxon>50 kb inversion clade</taxon>
        <taxon>NPAAA clade</taxon>
        <taxon>Hologalegina</taxon>
        <taxon>IRL clade</taxon>
        <taxon>Trifolieae</taxon>
        <taxon>Trifolium</taxon>
    </lineage>
</organism>
<feature type="non-terminal residue" evidence="2">
    <location>
        <position position="200"/>
    </location>
</feature>
<keyword evidence="1" id="KW-0472">Membrane</keyword>
<keyword evidence="1" id="KW-1133">Transmembrane helix</keyword>